<protein>
    <submittedName>
        <fullName evidence="3">HNH endonuclease</fullName>
    </submittedName>
</protein>
<keyword evidence="3" id="KW-0378">Hydrolase</keyword>
<dbReference type="Gene3D" id="1.10.30.50">
    <property type="match status" value="1"/>
</dbReference>
<dbReference type="AlphaFoldDB" id="A0A7G9R4H1"/>
<sequence>MAALCTPGDVAAAAHVAREAVAAVMEPASAVGSVGEWAEAVGELQSLANTVAAAQDAAVVRLAAIEPEVLDDGEVVETHRALGHVALDAAAVLSGVLTVSAVHAERRVQAAVRRAADGPDGTETCTGLGRLHAAMGAGRVDAYRAGVVAEELEECRAEVARAVLDALEPHVEREDGPRLRQRVRRVLAAISPDFLRAKAARARSESSLQRWVEQPGVDTWHGTFPSEEACAAWGAIDALAQTYVRDGVCERIDRARAKALTDLVTGNATVDVQVHLTTPAARAATTAEPRTGDERAAGDLVEVASARASEPVLVERGWLQRAVTEPWPAAGAHVTDAVTGALLDPHEELASHGYRPGSRLAALVRARDGHCRFPGCHVAARFCDLDHVTPWPAGPTSASNLTCLCRRHHRVKQRPGWRAVLHPDATMTWTDPTGRTRTTTPTDHARALVLPDRGDDPAPARRARGPQDQPHSVLEHHSEHHPPPGRYHLEYHHAHHRRRHAPLPTGPPPF</sequence>
<feature type="region of interest" description="Disordered" evidence="1">
    <location>
        <begin position="428"/>
        <end position="488"/>
    </location>
</feature>
<organism evidence="3 4">
    <name type="scientific">Phycicoccus endophyticus</name>
    <dbReference type="NCBI Taxonomy" id="1690220"/>
    <lineage>
        <taxon>Bacteria</taxon>
        <taxon>Bacillati</taxon>
        <taxon>Actinomycetota</taxon>
        <taxon>Actinomycetes</taxon>
        <taxon>Micrococcales</taxon>
        <taxon>Intrasporangiaceae</taxon>
        <taxon>Phycicoccus</taxon>
    </lineage>
</organism>
<evidence type="ECO:0000313" key="3">
    <source>
        <dbReference type="EMBL" id="QNN50496.1"/>
    </source>
</evidence>
<gene>
    <name evidence="3" type="ORF">H9L10_05775</name>
</gene>
<dbReference type="SMART" id="SM00507">
    <property type="entry name" value="HNHc"/>
    <property type="match status" value="1"/>
</dbReference>
<dbReference type="GO" id="GO:0004519">
    <property type="term" value="F:endonuclease activity"/>
    <property type="evidence" value="ECO:0007669"/>
    <property type="project" value="UniProtKB-KW"/>
</dbReference>
<dbReference type="KEGG" id="pei:H9L10_05775"/>
<keyword evidence="3" id="KW-0255">Endonuclease</keyword>
<feature type="domain" description="HNH nuclease" evidence="2">
    <location>
        <begin position="359"/>
        <end position="410"/>
    </location>
</feature>
<feature type="compositionally biased region" description="Low complexity" evidence="1">
    <location>
        <begin position="428"/>
        <end position="442"/>
    </location>
</feature>
<keyword evidence="3" id="KW-0540">Nuclease</keyword>
<dbReference type="Proteomes" id="UP000515976">
    <property type="component" value="Chromosome"/>
</dbReference>
<dbReference type="EMBL" id="CP060712">
    <property type="protein sequence ID" value="QNN50496.1"/>
    <property type="molecule type" value="Genomic_DNA"/>
</dbReference>
<feature type="compositionally biased region" description="Basic and acidic residues" evidence="1">
    <location>
        <begin position="473"/>
        <end position="488"/>
    </location>
</feature>
<name>A0A7G9R4H1_9MICO</name>
<evidence type="ECO:0000256" key="1">
    <source>
        <dbReference type="SAM" id="MobiDB-lite"/>
    </source>
</evidence>
<evidence type="ECO:0000313" key="4">
    <source>
        <dbReference type="Proteomes" id="UP000515976"/>
    </source>
</evidence>
<dbReference type="InterPro" id="IPR003615">
    <property type="entry name" value="HNH_nuc"/>
</dbReference>
<dbReference type="RefSeq" id="WP_166098319.1">
    <property type="nucleotide sequence ID" value="NZ_BMMY01000001.1"/>
</dbReference>
<reference evidence="3 4" key="1">
    <citation type="submission" date="2020-08" db="EMBL/GenBank/DDBJ databases">
        <title>Genome sequence of Phycicoccus endophyticus JCM 31784T.</title>
        <authorList>
            <person name="Hyun D.-W."/>
            <person name="Bae J.-W."/>
        </authorList>
    </citation>
    <scope>NUCLEOTIDE SEQUENCE [LARGE SCALE GENOMIC DNA]</scope>
    <source>
        <strain evidence="3 4">JCM 31784</strain>
    </source>
</reference>
<dbReference type="CDD" id="cd00085">
    <property type="entry name" value="HNHc"/>
    <property type="match status" value="1"/>
</dbReference>
<evidence type="ECO:0000259" key="2">
    <source>
        <dbReference type="SMART" id="SM00507"/>
    </source>
</evidence>
<keyword evidence="4" id="KW-1185">Reference proteome</keyword>
<proteinExistence type="predicted"/>
<accession>A0A7G9R4H1</accession>